<name>A0A8R7Q071_TRIUA</name>
<evidence type="ECO:0000313" key="2">
    <source>
        <dbReference type="EnsemblPlants" id="TuG1812G0300005466.01.T01.cds449944"/>
    </source>
</evidence>
<dbReference type="EnsemblPlants" id="TuG1812G0300005466.01.T01">
    <property type="protein sequence ID" value="TuG1812G0300005466.01.T01.cds449944"/>
    <property type="gene ID" value="TuG1812G0300005466.01"/>
</dbReference>
<dbReference type="Proteomes" id="UP000015106">
    <property type="component" value="Chromosome 3"/>
</dbReference>
<proteinExistence type="predicted"/>
<evidence type="ECO:0000313" key="3">
    <source>
        <dbReference type="Proteomes" id="UP000015106"/>
    </source>
</evidence>
<reference evidence="2" key="2">
    <citation type="submission" date="2018-03" db="EMBL/GenBank/DDBJ databases">
        <title>The Triticum urartu genome reveals the dynamic nature of wheat genome evolution.</title>
        <authorList>
            <person name="Ling H."/>
            <person name="Ma B."/>
            <person name="Shi X."/>
            <person name="Liu H."/>
            <person name="Dong L."/>
            <person name="Sun H."/>
            <person name="Cao Y."/>
            <person name="Gao Q."/>
            <person name="Zheng S."/>
            <person name="Li Y."/>
            <person name="Yu Y."/>
            <person name="Du H."/>
            <person name="Qi M."/>
            <person name="Li Y."/>
            <person name="Yu H."/>
            <person name="Cui Y."/>
            <person name="Wang N."/>
            <person name="Chen C."/>
            <person name="Wu H."/>
            <person name="Zhao Y."/>
            <person name="Zhang J."/>
            <person name="Li Y."/>
            <person name="Zhou W."/>
            <person name="Zhang B."/>
            <person name="Hu W."/>
            <person name="Eijk M."/>
            <person name="Tang J."/>
            <person name="Witsenboer H."/>
            <person name="Zhao S."/>
            <person name="Li Z."/>
            <person name="Zhang A."/>
            <person name="Wang D."/>
            <person name="Liang C."/>
        </authorList>
    </citation>
    <scope>NUCLEOTIDE SEQUENCE [LARGE SCALE GENOMIC DNA]</scope>
    <source>
        <strain evidence="2">cv. G1812</strain>
    </source>
</reference>
<evidence type="ECO:0000256" key="1">
    <source>
        <dbReference type="SAM" id="MobiDB-lite"/>
    </source>
</evidence>
<reference evidence="2" key="3">
    <citation type="submission" date="2022-06" db="UniProtKB">
        <authorList>
            <consortium name="EnsemblPlants"/>
        </authorList>
    </citation>
    <scope>IDENTIFICATION</scope>
</reference>
<protein>
    <submittedName>
        <fullName evidence="2">Uncharacterized protein</fullName>
    </submittedName>
</protein>
<feature type="compositionally biased region" description="Low complexity" evidence="1">
    <location>
        <begin position="19"/>
        <end position="35"/>
    </location>
</feature>
<sequence>MEGRTYDMSSTLGASKLCSGNGAARRASSNAPPRSTTSVAVAEHAAPLYTVGPRRRMHRHTHR</sequence>
<accession>A0A8R7Q071</accession>
<feature type="region of interest" description="Disordered" evidence="1">
    <location>
        <begin position="1"/>
        <end position="63"/>
    </location>
</feature>
<reference evidence="3" key="1">
    <citation type="journal article" date="2013" name="Nature">
        <title>Draft genome of the wheat A-genome progenitor Triticum urartu.</title>
        <authorList>
            <person name="Ling H.Q."/>
            <person name="Zhao S."/>
            <person name="Liu D."/>
            <person name="Wang J."/>
            <person name="Sun H."/>
            <person name="Zhang C."/>
            <person name="Fan H."/>
            <person name="Li D."/>
            <person name="Dong L."/>
            <person name="Tao Y."/>
            <person name="Gao C."/>
            <person name="Wu H."/>
            <person name="Li Y."/>
            <person name="Cui Y."/>
            <person name="Guo X."/>
            <person name="Zheng S."/>
            <person name="Wang B."/>
            <person name="Yu K."/>
            <person name="Liang Q."/>
            <person name="Yang W."/>
            <person name="Lou X."/>
            <person name="Chen J."/>
            <person name="Feng M."/>
            <person name="Jian J."/>
            <person name="Zhang X."/>
            <person name="Luo G."/>
            <person name="Jiang Y."/>
            <person name="Liu J."/>
            <person name="Wang Z."/>
            <person name="Sha Y."/>
            <person name="Zhang B."/>
            <person name="Wu H."/>
            <person name="Tang D."/>
            <person name="Shen Q."/>
            <person name="Xue P."/>
            <person name="Zou S."/>
            <person name="Wang X."/>
            <person name="Liu X."/>
            <person name="Wang F."/>
            <person name="Yang Y."/>
            <person name="An X."/>
            <person name="Dong Z."/>
            <person name="Zhang K."/>
            <person name="Zhang X."/>
            <person name="Luo M.C."/>
            <person name="Dvorak J."/>
            <person name="Tong Y."/>
            <person name="Wang J."/>
            <person name="Yang H."/>
            <person name="Li Z."/>
            <person name="Wang D."/>
            <person name="Zhang A."/>
            <person name="Wang J."/>
        </authorList>
    </citation>
    <scope>NUCLEOTIDE SEQUENCE</scope>
    <source>
        <strain evidence="3">cv. G1812</strain>
    </source>
</reference>
<dbReference type="Gramene" id="TuG1812G0300005466.01.T01">
    <property type="protein sequence ID" value="TuG1812G0300005466.01.T01.cds449944"/>
    <property type="gene ID" value="TuG1812G0300005466.01"/>
</dbReference>
<organism evidence="2 3">
    <name type="scientific">Triticum urartu</name>
    <name type="common">Red wild einkorn</name>
    <name type="synonym">Crithodium urartu</name>
    <dbReference type="NCBI Taxonomy" id="4572"/>
    <lineage>
        <taxon>Eukaryota</taxon>
        <taxon>Viridiplantae</taxon>
        <taxon>Streptophyta</taxon>
        <taxon>Embryophyta</taxon>
        <taxon>Tracheophyta</taxon>
        <taxon>Spermatophyta</taxon>
        <taxon>Magnoliopsida</taxon>
        <taxon>Liliopsida</taxon>
        <taxon>Poales</taxon>
        <taxon>Poaceae</taxon>
        <taxon>BOP clade</taxon>
        <taxon>Pooideae</taxon>
        <taxon>Triticodae</taxon>
        <taxon>Triticeae</taxon>
        <taxon>Triticinae</taxon>
        <taxon>Triticum</taxon>
    </lineage>
</organism>
<keyword evidence="3" id="KW-1185">Reference proteome</keyword>
<feature type="compositionally biased region" description="Basic residues" evidence="1">
    <location>
        <begin position="53"/>
        <end position="63"/>
    </location>
</feature>
<dbReference type="AlphaFoldDB" id="A0A8R7Q071"/>